<reference evidence="1 2" key="1">
    <citation type="submission" date="2016-10" db="EMBL/GenBank/DDBJ databases">
        <authorList>
            <person name="Varghese N."/>
            <person name="Submissions S."/>
        </authorList>
    </citation>
    <scope>NUCLEOTIDE SEQUENCE [LARGE SCALE GENOMIC DNA]</scope>
    <source>
        <strain evidence="1 2">DSM 17997</strain>
    </source>
</reference>
<dbReference type="RefSeq" id="WP_019597045.1">
    <property type="nucleotide sequence ID" value="NZ_FNQC01000003.1"/>
</dbReference>
<protein>
    <submittedName>
        <fullName evidence="1">Uncharacterized protein</fullName>
    </submittedName>
</protein>
<name>A0A1H3N5U8_9BACT</name>
<gene>
    <name evidence="1" type="ORF">SAMN05444412_103105</name>
</gene>
<dbReference type="EMBL" id="FNQC01000003">
    <property type="protein sequence ID" value="SDY84124.1"/>
    <property type="molecule type" value="Genomic_DNA"/>
</dbReference>
<organism evidence="1 2">
    <name type="scientific">Rhodonellum ikkaensis</name>
    <dbReference type="NCBI Taxonomy" id="336829"/>
    <lineage>
        <taxon>Bacteria</taxon>
        <taxon>Pseudomonadati</taxon>
        <taxon>Bacteroidota</taxon>
        <taxon>Cytophagia</taxon>
        <taxon>Cytophagales</taxon>
        <taxon>Cytophagaceae</taxon>
        <taxon>Rhodonellum</taxon>
    </lineage>
</organism>
<sequence length="399" mass="45896">MEALINDGDYSSAVIQVKDNYGDYCVVGFYSLDRQTHHLKHFVFSCRILNLGIAQYVYSKLNFPSLDIIPEVAETLDGSFPDWISEITSEEEQQEPPVRKNGESKIKILFRGGCEFTQMLFYLKNNGIAVEEETNYVSKENLAIHQGHSQVLIDTLTISPEDKRYLEESAHIPFVDADFYKTKVFGLGYDCLVYSLHMDFTQELYAQKKQNLILPYGGYHSYWTDINSHPDIVKKVNPRGLNSINEQNLGVFASEFKHLGQISPDHFLENLKQIRNKIPSHIPIVFINGAEVQNPKSLGKNVKMRHQLMNGVLDGFVEKTENCHLLDLRKIVTHESQLTLNSRHFQREIYRMISLELLQILNIALDRKIEKKLSLKSKLLSKAHALVNMAKKVKRKILK</sequence>
<evidence type="ECO:0000313" key="1">
    <source>
        <dbReference type="EMBL" id="SDY84124.1"/>
    </source>
</evidence>
<comment type="caution">
    <text evidence="1">The sequence shown here is derived from an EMBL/GenBank/DDBJ whole genome shotgun (WGS) entry which is preliminary data.</text>
</comment>
<accession>A0A1H3N5U8</accession>
<proteinExistence type="predicted"/>
<keyword evidence="2" id="KW-1185">Reference proteome</keyword>
<dbReference type="Proteomes" id="UP000199663">
    <property type="component" value="Unassembled WGS sequence"/>
</dbReference>
<evidence type="ECO:0000313" key="2">
    <source>
        <dbReference type="Proteomes" id="UP000199663"/>
    </source>
</evidence>